<dbReference type="AlphaFoldDB" id="A0A370HV42"/>
<dbReference type="Pfam" id="PF01906">
    <property type="entry name" value="YbjQ_1"/>
    <property type="match status" value="1"/>
</dbReference>
<dbReference type="RefSeq" id="WP_114768506.1">
    <property type="nucleotide sequence ID" value="NZ_QQBB01000001.1"/>
</dbReference>
<comment type="caution">
    <text evidence="3">The sequence shown here is derived from an EMBL/GenBank/DDBJ whole genome shotgun (WGS) entry which is preliminary data.</text>
</comment>
<evidence type="ECO:0000313" key="4">
    <source>
        <dbReference type="Proteomes" id="UP000254925"/>
    </source>
</evidence>
<protein>
    <recommendedName>
        <fullName evidence="2">UPF0145 protein DES45_101656</fullName>
    </recommendedName>
</protein>
<evidence type="ECO:0000256" key="2">
    <source>
        <dbReference type="HAMAP-Rule" id="MF_00338"/>
    </source>
</evidence>
<comment type="similarity">
    <text evidence="1 2">Belongs to the UPF0145 family.</text>
</comment>
<sequence length="106" mass="11370">MIITTTPTVEGRRIASYRGIVSGEAIFGANVFRDFFASIRDVVGGRSGSYERVLRDGRDTALREMIDEAERLGAHAIVGVQLDYGALGANEGMMMVTANGTAVTLE</sequence>
<dbReference type="EMBL" id="QQBB01000001">
    <property type="protein sequence ID" value="RDI62386.1"/>
    <property type="molecule type" value="Genomic_DNA"/>
</dbReference>
<dbReference type="Gene3D" id="3.30.110.70">
    <property type="entry name" value="Hypothetical protein apc22750. Chain B"/>
    <property type="match status" value="1"/>
</dbReference>
<evidence type="ECO:0000256" key="1">
    <source>
        <dbReference type="ARBA" id="ARBA00010751"/>
    </source>
</evidence>
<dbReference type="PANTHER" id="PTHR34068:SF1">
    <property type="entry name" value="UPF0145 PROTEIN YBJQ"/>
    <property type="match status" value="1"/>
</dbReference>
<dbReference type="PANTHER" id="PTHR34068">
    <property type="entry name" value="UPF0145 PROTEIN YBJQ"/>
    <property type="match status" value="1"/>
</dbReference>
<keyword evidence="4" id="KW-1185">Reference proteome</keyword>
<evidence type="ECO:0000313" key="3">
    <source>
        <dbReference type="EMBL" id="RDI62386.1"/>
    </source>
</evidence>
<dbReference type="InterPro" id="IPR002765">
    <property type="entry name" value="UPF0145_YbjQ-like"/>
</dbReference>
<proteinExistence type="inferred from homology"/>
<reference evidence="3 4" key="1">
    <citation type="submission" date="2018-07" db="EMBL/GenBank/DDBJ databases">
        <title>Genomic Encyclopedia of Type Strains, Phase IV (KMG-IV): sequencing the most valuable type-strain genomes for metagenomic binning, comparative biology and taxonomic classification.</title>
        <authorList>
            <person name="Goeker M."/>
        </authorList>
    </citation>
    <scope>NUCLEOTIDE SEQUENCE [LARGE SCALE GENOMIC DNA]</scope>
    <source>
        <strain evidence="3 4">DSM 14364</strain>
    </source>
</reference>
<organism evidence="3 4">
    <name type="scientific">Microvirga subterranea</name>
    <dbReference type="NCBI Taxonomy" id="186651"/>
    <lineage>
        <taxon>Bacteria</taxon>
        <taxon>Pseudomonadati</taxon>
        <taxon>Pseudomonadota</taxon>
        <taxon>Alphaproteobacteria</taxon>
        <taxon>Hyphomicrobiales</taxon>
        <taxon>Methylobacteriaceae</taxon>
        <taxon>Microvirga</taxon>
    </lineage>
</organism>
<dbReference type="OrthoDB" id="9796448at2"/>
<accession>A0A370HV42</accession>
<dbReference type="HAMAP" id="MF_00338">
    <property type="entry name" value="UPF0145"/>
    <property type="match status" value="1"/>
</dbReference>
<gene>
    <name evidence="3" type="ORF">DES45_101656</name>
</gene>
<dbReference type="Proteomes" id="UP000254925">
    <property type="component" value="Unassembled WGS sequence"/>
</dbReference>
<dbReference type="InterPro" id="IPR035439">
    <property type="entry name" value="UPF0145_dom_sf"/>
</dbReference>
<dbReference type="SUPFAM" id="SSF117782">
    <property type="entry name" value="YbjQ-like"/>
    <property type="match status" value="1"/>
</dbReference>
<name>A0A370HV42_9HYPH</name>